<keyword evidence="5 18" id="KW-0479">Metal-binding</keyword>
<dbReference type="EMBL" id="JAZGQK010000015">
    <property type="protein sequence ID" value="MEE6260436.1"/>
    <property type="molecule type" value="Genomic_DNA"/>
</dbReference>
<evidence type="ECO:0000256" key="13">
    <source>
        <dbReference type="ARBA" id="ARBA00023268"/>
    </source>
</evidence>
<evidence type="ECO:0000256" key="17">
    <source>
        <dbReference type="HAMAP-Rule" id="MF_01965"/>
    </source>
</evidence>
<dbReference type="PROSITE" id="PS51383">
    <property type="entry name" value="YJEF_C_3"/>
    <property type="match status" value="1"/>
</dbReference>
<evidence type="ECO:0000256" key="1">
    <source>
        <dbReference type="ARBA" id="ARBA00000013"/>
    </source>
</evidence>
<evidence type="ECO:0000256" key="15">
    <source>
        <dbReference type="ARBA" id="ARBA00048238"/>
    </source>
</evidence>
<comment type="similarity">
    <text evidence="4 19">In the C-terminal section; belongs to the NnrD/CARKD family.</text>
</comment>
<feature type="binding site" evidence="17">
    <location>
        <position position="431"/>
    </location>
    <ligand>
        <name>(6S)-NADPHX</name>
        <dbReference type="ChEBI" id="CHEBI:64076"/>
    </ligand>
</feature>
<dbReference type="EC" id="5.1.99.6" evidence="19"/>
<feature type="binding site" evidence="17">
    <location>
        <position position="430"/>
    </location>
    <ligand>
        <name>AMP</name>
        <dbReference type="ChEBI" id="CHEBI:456215"/>
    </ligand>
</feature>
<dbReference type="InterPro" id="IPR004443">
    <property type="entry name" value="YjeF_N_dom"/>
</dbReference>
<evidence type="ECO:0000256" key="18">
    <source>
        <dbReference type="HAMAP-Rule" id="MF_01966"/>
    </source>
</evidence>
<dbReference type="InterPro" id="IPR036652">
    <property type="entry name" value="YjeF_N_dom_sf"/>
</dbReference>
<protein>
    <recommendedName>
        <fullName evidence="19">Bifunctional NAD(P)H-hydrate repair enzyme</fullName>
    </recommendedName>
    <alternativeName>
        <fullName evidence="19">Nicotinamide nucleotide repair protein</fullName>
    </alternativeName>
    <domain>
        <recommendedName>
            <fullName evidence="19">ADP-dependent (S)-NAD(P)H-hydrate dehydratase</fullName>
            <ecNumber evidence="19">4.2.1.136</ecNumber>
        </recommendedName>
        <alternativeName>
            <fullName evidence="19">ADP-dependent NAD(P)HX dehydratase</fullName>
        </alternativeName>
    </domain>
    <domain>
        <recommendedName>
            <fullName evidence="19">NAD(P)H-hydrate epimerase</fullName>
            <ecNumber evidence="19">5.1.99.6</ecNumber>
        </recommendedName>
    </domain>
</protein>
<comment type="catalytic activity">
    <reaction evidence="15 17 19">
        <text>(6S)-NADHX + ADP = AMP + phosphate + NADH + H(+)</text>
        <dbReference type="Rhea" id="RHEA:32223"/>
        <dbReference type="ChEBI" id="CHEBI:15378"/>
        <dbReference type="ChEBI" id="CHEBI:43474"/>
        <dbReference type="ChEBI" id="CHEBI:57945"/>
        <dbReference type="ChEBI" id="CHEBI:64074"/>
        <dbReference type="ChEBI" id="CHEBI:456215"/>
        <dbReference type="ChEBI" id="CHEBI:456216"/>
        <dbReference type="EC" id="4.2.1.136"/>
    </reaction>
</comment>
<comment type="function">
    <text evidence="18">Catalyzes the epimerization of the S- and R-forms of NAD(P)HX, a damaged form of NAD(P)H that is a result of enzymatic or heat-dependent hydration. This is a prerequisite for the S-specific NAD(P)H-hydrate dehydratase to allow the repair of both epimers of NAD(P)HX.</text>
</comment>
<evidence type="ECO:0000259" key="21">
    <source>
        <dbReference type="PROSITE" id="PS51385"/>
    </source>
</evidence>
<comment type="similarity">
    <text evidence="17">Belongs to the NnrD/CARKD family.</text>
</comment>
<feature type="binding site" evidence="18">
    <location>
        <position position="62"/>
    </location>
    <ligand>
        <name>K(+)</name>
        <dbReference type="ChEBI" id="CHEBI:29103"/>
    </ligand>
</feature>
<evidence type="ECO:0000256" key="6">
    <source>
        <dbReference type="ARBA" id="ARBA00022741"/>
    </source>
</evidence>
<evidence type="ECO:0000256" key="9">
    <source>
        <dbReference type="ARBA" id="ARBA00022958"/>
    </source>
</evidence>
<comment type="similarity">
    <text evidence="3 19">In the N-terminal section; belongs to the NnrE/AIBP family.</text>
</comment>
<evidence type="ECO:0000313" key="23">
    <source>
        <dbReference type="Proteomes" id="UP001332243"/>
    </source>
</evidence>
<feature type="binding site" evidence="17">
    <location>
        <position position="315"/>
    </location>
    <ligand>
        <name>(6S)-NADPHX</name>
        <dbReference type="ChEBI" id="CHEBI:64076"/>
    </ligand>
</feature>
<feature type="domain" description="YjeF N-terminal" evidence="21">
    <location>
        <begin position="10"/>
        <end position="219"/>
    </location>
</feature>
<evidence type="ECO:0000256" key="19">
    <source>
        <dbReference type="PIRNR" id="PIRNR017184"/>
    </source>
</evidence>
<sequence length="489" mass="49659">MRSAWRVADVRTAEQALMATLPPGTLMRRAAGGLAGHCARLLAERGGAYGARVLLLVGSGDNGGDTLYAGARLAGRGALVVAVLLRPERVHEGGLAAYRAAGGRIVERLPDRADLVLDGIVGIGGTGGLRAPAAQLVAGLPALRGRDGERATVVAVDVPSGVAVDTGDVPQPSDLPTAVTADVTVTFGCLKPALVVGPAAVHAGRVELVDIGLGPWLRGDPAVRVTEWSDVVDWWPRVGPEAEKYSRGVVGLATGSRTYPGAAVLSVGGALAGPTGMVRYAGGARDEVLRHHPSVVATERVGEAGRVQAWVCGSGLGTDSDAATELRSVLAAQVPAVLDADALTLMVDGSMADWLRQRKAPIVVTPHDREYARLCGEAPGADRVEAALRLASWMNATVLLKGDRTVVAGPDGRAAVNPTGTSALATGGTGDVLAGLLGSLLAAGLPADRAALTAAYLHGLAGREAARLGPVAAPDVVAGLRPVVAQLPR</sequence>
<evidence type="ECO:0000256" key="16">
    <source>
        <dbReference type="ARBA" id="ARBA00049209"/>
    </source>
</evidence>
<evidence type="ECO:0000259" key="20">
    <source>
        <dbReference type="PROSITE" id="PS51383"/>
    </source>
</evidence>
<dbReference type="EC" id="4.2.1.136" evidence="19"/>
<comment type="caution">
    <text evidence="22">The sequence shown here is derived from an EMBL/GenBank/DDBJ whole genome shotgun (WGS) entry which is preliminary data.</text>
</comment>
<reference evidence="22 23" key="1">
    <citation type="submission" date="2024-01" db="EMBL/GenBank/DDBJ databases">
        <title>Genome insights into Plantactinospora sonchi sp. nov.</title>
        <authorList>
            <person name="Wang L."/>
        </authorList>
    </citation>
    <scope>NUCLEOTIDE SEQUENCE [LARGE SCALE GENOMIC DNA]</scope>
    <source>
        <strain evidence="22 23">NEAU-QY2</strain>
    </source>
</reference>
<dbReference type="SUPFAM" id="SSF64153">
    <property type="entry name" value="YjeF N-terminal domain-like"/>
    <property type="match status" value="1"/>
</dbReference>
<keyword evidence="11 18" id="KW-0413">Isomerase</keyword>
<comment type="cofactor">
    <cofactor evidence="17">
        <name>Mg(2+)</name>
        <dbReference type="ChEBI" id="CHEBI:18420"/>
    </cofactor>
</comment>
<feature type="binding site" evidence="17">
    <location>
        <position position="262"/>
    </location>
    <ligand>
        <name>(6S)-NADPHX</name>
        <dbReference type="ChEBI" id="CHEBI:64076"/>
    </ligand>
</feature>
<dbReference type="InterPro" id="IPR029056">
    <property type="entry name" value="Ribokinase-like"/>
</dbReference>
<dbReference type="HAMAP" id="MF_01966">
    <property type="entry name" value="NADHX_epimerase"/>
    <property type="match status" value="1"/>
</dbReference>
<comment type="catalytic activity">
    <reaction evidence="2 18 19">
        <text>(6R)-NADPHX = (6S)-NADPHX</text>
        <dbReference type="Rhea" id="RHEA:32227"/>
        <dbReference type="ChEBI" id="CHEBI:64076"/>
        <dbReference type="ChEBI" id="CHEBI:64077"/>
        <dbReference type="EC" id="5.1.99.6"/>
    </reaction>
</comment>
<feature type="binding site" evidence="17">
    <location>
        <begin position="401"/>
        <end position="405"/>
    </location>
    <ligand>
        <name>AMP</name>
        <dbReference type="ChEBI" id="CHEBI:456215"/>
    </ligand>
</feature>
<dbReference type="PROSITE" id="PS01050">
    <property type="entry name" value="YJEF_C_2"/>
    <property type="match status" value="1"/>
</dbReference>
<feature type="domain" description="YjeF C-terminal" evidence="20">
    <location>
        <begin position="227"/>
        <end position="487"/>
    </location>
</feature>
<evidence type="ECO:0000256" key="12">
    <source>
        <dbReference type="ARBA" id="ARBA00023239"/>
    </source>
</evidence>
<feature type="binding site" evidence="18">
    <location>
        <position position="160"/>
    </location>
    <ligand>
        <name>K(+)</name>
        <dbReference type="ChEBI" id="CHEBI:29103"/>
    </ligand>
</feature>
<dbReference type="Gene3D" id="3.40.50.10260">
    <property type="entry name" value="YjeF N-terminal domain"/>
    <property type="match status" value="1"/>
</dbReference>
<evidence type="ECO:0000256" key="8">
    <source>
        <dbReference type="ARBA" id="ARBA00022857"/>
    </source>
</evidence>
<keyword evidence="8 17" id="KW-0521">NADP</keyword>
<keyword evidence="23" id="KW-1185">Reference proteome</keyword>
<evidence type="ECO:0000256" key="11">
    <source>
        <dbReference type="ARBA" id="ARBA00023235"/>
    </source>
</evidence>
<feature type="binding site" evidence="18">
    <location>
        <position position="118"/>
    </location>
    <ligand>
        <name>K(+)</name>
        <dbReference type="ChEBI" id="CHEBI:29103"/>
    </ligand>
</feature>
<comment type="subunit">
    <text evidence="17">Homotetramer.</text>
</comment>
<dbReference type="Gene3D" id="3.40.1190.20">
    <property type="match status" value="1"/>
</dbReference>
<dbReference type="InterPro" id="IPR000631">
    <property type="entry name" value="CARKD"/>
</dbReference>
<dbReference type="PROSITE" id="PS51385">
    <property type="entry name" value="YJEF_N"/>
    <property type="match status" value="1"/>
</dbReference>
<dbReference type="InterPro" id="IPR017953">
    <property type="entry name" value="Carbohydrate_kinase_pred_CS"/>
</dbReference>
<dbReference type="SUPFAM" id="SSF53613">
    <property type="entry name" value="Ribokinase-like"/>
    <property type="match status" value="1"/>
</dbReference>
<evidence type="ECO:0000256" key="14">
    <source>
        <dbReference type="ARBA" id="ARBA00025153"/>
    </source>
</evidence>
<keyword evidence="10 17" id="KW-0520">NAD</keyword>
<proteinExistence type="inferred from homology"/>
<comment type="similarity">
    <text evidence="18">Belongs to the NnrE/AIBP family.</text>
</comment>
<evidence type="ECO:0000256" key="10">
    <source>
        <dbReference type="ARBA" id="ARBA00023027"/>
    </source>
</evidence>
<feature type="binding site" evidence="17">
    <location>
        <position position="367"/>
    </location>
    <ligand>
        <name>(6S)-NADPHX</name>
        <dbReference type="ChEBI" id="CHEBI:64076"/>
    </ligand>
</feature>
<comment type="catalytic activity">
    <reaction evidence="1 18 19">
        <text>(6R)-NADHX = (6S)-NADHX</text>
        <dbReference type="Rhea" id="RHEA:32215"/>
        <dbReference type="ChEBI" id="CHEBI:64074"/>
        <dbReference type="ChEBI" id="CHEBI:64075"/>
        <dbReference type="EC" id="5.1.99.6"/>
    </reaction>
</comment>
<dbReference type="NCBIfam" id="TIGR00196">
    <property type="entry name" value="yjeF_cterm"/>
    <property type="match status" value="1"/>
</dbReference>
<feature type="binding site" evidence="18">
    <location>
        <begin position="61"/>
        <end position="65"/>
    </location>
    <ligand>
        <name>(6S)-NADPHX</name>
        <dbReference type="ChEBI" id="CHEBI:64076"/>
    </ligand>
</feature>
<comment type="function">
    <text evidence="17">Catalyzes the dehydration of the S-form of NAD(P)HX at the expense of ADP, which is converted to AMP. Together with NAD(P)HX epimerase, which catalyzes the epimerization of the S- and R-forms, the enzyme allows the repair of both epimers of NAD(P)HX, a damaged form of NAD(P)H that is a result of enzymatic or heat-dependent hydration.</text>
</comment>
<name>A0ABU7RVN2_9ACTN</name>
<dbReference type="PANTHER" id="PTHR12592">
    <property type="entry name" value="ATP-DEPENDENT (S)-NAD(P)H-HYDRATE DEHYDRATASE FAMILY MEMBER"/>
    <property type="match status" value="1"/>
</dbReference>
<evidence type="ECO:0000313" key="22">
    <source>
        <dbReference type="EMBL" id="MEE6260436.1"/>
    </source>
</evidence>
<keyword evidence="13" id="KW-0511">Multifunctional enzyme</keyword>
<comment type="function">
    <text evidence="14 19">Bifunctional enzyme that catalyzes the epimerization of the S- and R-forms of NAD(P)HX and the dehydration of the S-form of NAD(P)HX at the expense of ADP, which is converted to AMP. This allows the repair of both epimers of NAD(P)HX, a damaged form of NAD(P)H that is a result of enzymatic or heat-dependent hydration.</text>
</comment>
<gene>
    <name evidence="18" type="primary">nnrE</name>
    <name evidence="17" type="synonym">nnrD</name>
    <name evidence="22" type="ORF">V1633_18290</name>
</gene>
<organism evidence="22 23">
    <name type="scientific">Plantactinospora sonchi</name>
    <dbReference type="NCBI Taxonomy" id="1544735"/>
    <lineage>
        <taxon>Bacteria</taxon>
        <taxon>Bacillati</taxon>
        <taxon>Actinomycetota</taxon>
        <taxon>Actinomycetes</taxon>
        <taxon>Micromonosporales</taxon>
        <taxon>Micromonosporaceae</taxon>
        <taxon>Plantactinospora</taxon>
    </lineage>
</organism>
<comment type="cofactor">
    <cofactor evidence="18 19">
        <name>K(+)</name>
        <dbReference type="ChEBI" id="CHEBI:29103"/>
    </cofactor>
    <text evidence="18 19">Binds 1 potassium ion per subunit.</text>
</comment>
<dbReference type="CDD" id="cd01171">
    <property type="entry name" value="YXKO-related"/>
    <property type="match status" value="1"/>
</dbReference>
<dbReference type="InterPro" id="IPR030677">
    <property type="entry name" value="Nnr"/>
</dbReference>
<feature type="binding site" evidence="18">
    <location>
        <position position="157"/>
    </location>
    <ligand>
        <name>(6S)-NADPHX</name>
        <dbReference type="ChEBI" id="CHEBI:64076"/>
    </ligand>
</feature>
<comment type="catalytic activity">
    <reaction evidence="16 17 19">
        <text>(6S)-NADPHX + ADP = AMP + phosphate + NADPH + H(+)</text>
        <dbReference type="Rhea" id="RHEA:32235"/>
        <dbReference type="ChEBI" id="CHEBI:15378"/>
        <dbReference type="ChEBI" id="CHEBI:43474"/>
        <dbReference type="ChEBI" id="CHEBI:57783"/>
        <dbReference type="ChEBI" id="CHEBI:64076"/>
        <dbReference type="ChEBI" id="CHEBI:456215"/>
        <dbReference type="ChEBI" id="CHEBI:456216"/>
        <dbReference type="EC" id="4.2.1.136"/>
    </reaction>
</comment>
<evidence type="ECO:0000256" key="4">
    <source>
        <dbReference type="ARBA" id="ARBA00009524"/>
    </source>
</evidence>
<keyword evidence="9 18" id="KW-0630">Potassium</keyword>
<dbReference type="RefSeq" id="WP_331215549.1">
    <property type="nucleotide sequence ID" value="NZ_JAZGQK010000015.1"/>
</dbReference>
<keyword evidence="12 17" id="KW-0456">Lyase</keyword>
<feature type="binding site" evidence="18">
    <location>
        <begin position="122"/>
        <end position="128"/>
    </location>
    <ligand>
        <name>(6S)-NADPHX</name>
        <dbReference type="ChEBI" id="CHEBI:64076"/>
    </ligand>
</feature>
<keyword evidence="6 17" id="KW-0547">Nucleotide-binding</keyword>
<keyword evidence="7 17" id="KW-0067">ATP-binding</keyword>
<dbReference type="Pfam" id="PF03853">
    <property type="entry name" value="YjeF_N"/>
    <property type="match status" value="1"/>
</dbReference>
<evidence type="ECO:0000256" key="5">
    <source>
        <dbReference type="ARBA" id="ARBA00022723"/>
    </source>
</evidence>
<evidence type="ECO:0000256" key="3">
    <source>
        <dbReference type="ARBA" id="ARBA00006001"/>
    </source>
</evidence>
<dbReference type="Pfam" id="PF01256">
    <property type="entry name" value="Carb_kinase"/>
    <property type="match status" value="1"/>
</dbReference>
<dbReference type="PANTHER" id="PTHR12592:SF0">
    <property type="entry name" value="ATP-DEPENDENT (S)-NAD(P)H-HYDRATE DEHYDRATASE"/>
    <property type="match status" value="1"/>
</dbReference>
<evidence type="ECO:0000256" key="2">
    <source>
        <dbReference type="ARBA" id="ARBA00000909"/>
    </source>
</evidence>
<comment type="caution">
    <text evidence="18">Lacks conserved residue(s) required for the propagation of feature annotation.</text>
</comment>
<evidence type="ECO:0000256" key="7">
    <source>
        <dbReference type="ARBA" id="ARBA00022840"/>
    </source>
</evidence>
<accession>A0ABU7RVN2</accession>
<dbReference type="HAMAP" id="MF_01965">
    <property type="entry name" value="NADHX_dehydratase"/>
    <property type="match status" value="1"/>
</dbReference>
<dbReference type="Proteomes" id="UP001332243">
    <property type="component" value="Unassembled WGS sequence"/>
</dbReference>
<dbReference type="PIRSF" id="PIRSF017184">
    <property type="entry name" value="Nnr"/>
    <property type="match status" value="1"/>
</dbReference>